<sequence length="245" mass="27193">MTSTLSILGTTIRQDAEGRFCLNDCHRASGGASNDAPAQWLRTDTAKKLIAELETMQNCTVSETTGKQVVTEPGRNGGTYVVKELVYAYAMWISPAFHLQVIRAFDALVTKGLKIVEPLTREQQVAQALLLSQDIIREKDEQIAILAPKAEVADKISGSDGLYTLNLSAKAAQMPLNQFTRIAHANGFIFKQNGKWNAYSDKVKAGHCYVKFHSYRDRDGDERFSPQVFFTPKGIERIARISGQH</sequence>
<feature type="domain" description="KilA-N" evidence="1">
    <location>
        <begin position="1"/>
        <end position="108"/>
    </location>
</feature>
<keyword evidence="3" id="KW-1185">Reference proteome</keyword>
<evidence type="ECO:0000313" key="3">
    <source>
        <dbReference type="Proteomes" id="UP000056109"/>
    </source>
</evidence>
<dbReference type="PATRIC" id="fig|446692.3.peg.1793"/>
<dbReference type="InterPro" id="IPR018004">
    <property type="entry name" value="KilA/APSES_HTH"/>
</dbReference>
<dbReference type="AlphaFoldDB" id="A0A0U5B960"/>
<evidence type="ECO:0000259" key="1">
    <source>
        <dbReference type="PROSITE" id="PS51301"/>
    </source>
</evidence>
<reference evidence="3" key="1">
    <citation type="submission" date="2014-09" db="EMBL/GenBank/DDBJ databases">
        <authorList>
            <person name="Illeghems K.G."/>
        </authorList>
    </citation>
    <scope>NUCLEOTIDE SEQUENCE [LARGE SCALE GENOMIC DNA]</scope>
    <source>
        <strain evidence="3">108B</strain>
    </source>
</reference>
<gene>
    <name evidence="2" type="ORF">ASN_1757</name>
</gene>
<name>A0A0U5B960_9PROT</name>
<dbReference type="SMART" id="SM01252">
    <property type="entry name" value="KilA-N"/>
    <property type="match status" value="1"/>
</dbReference>
<dbReference type="Pfam" id="PF03374">
    <property type="entry name" value="ANT"/>
    <property type="match status" value="1"/>
</dbReference>
<dbReference type="Proteomes" id="UP000056109">
    <property type="component" value="Chromosome I"/>
</dbReference>
<protein>
    <recommendedName>
        <fullName evidence="1">KilA-N domain-containing protein</fullName>
    </recommendedName>
</protein>
<dbReference type="GO" id="GO:0003677">
    <property type="term" value="F:DNA binding"/>
    <property type="evidence" value="ECO:0007669"/>
    <property type="project" value="InterPro"/>
</dbReference>
<accession>A0A0U5B960</accession>
<evidence type="ECO:0000313" key="2">
    <source>
        <dbReference type="EMBL" id="CEF41093.1"/>
    </source>
</evidence>
<dbReference type="KEGG" id="asz:ASN_1757"/>
<organism evidence="2 3">
    <name type="scientific">Acetobacter senegalensis</name>
    <dbReference type="NCBI Taxonomy" id="446692"/>
    <lineage>
        <taxon>Bacteria</taxon>
        <taxon>Pseudomonadati</taxon>
        <taxon>Pseudomonadota</taxon>
        <taxon>Alphaproteobacteria</taxon>
        <taxon>Acetobacterales</taxon>
        <taxon>Acetobacteraceae</taxon>
        <taxon>Acetobacter</taxon>
    </lineage>
</organism>
<dbReference type="EMBL" id="LN606600">
    <property type="protein sequence ID" value="CEF41093.1"/>
    <property type="molecule type" value="Genomic_DNA"/>
</dbReference>
<dbReference type="PROSITE" id="PS51301">
    <property type="entry name" value="KILA_N"/>
    <property type="match status" value="1"/>
</dbReference>
<dbReference type="InterPro" id="IPR005039">
    <property type="entry name" value="Ant_C"/>
</dbReference>
<dbReference type="Pfam" id="PF04383">
    <property type="entry name" value="KilA-N"/>
    <property type="match status" value="1"/>
</dbReference>
<proteinExistence type="predicted"/>
<dbReference type="GeneID" id="34782810"/>
<dbReference type="InterPro" id="IPR017880">
    <property type="entry name" value="KilA_N"/>
</dbReference>
<dbReference type="RefSeq" id="WP_058987794.1">
    <property type="nucleotide sequence ID" value="NZ_LN606600.1"/>
</dbReference>